<organism evidence="1 2">
    <name type="scientific">Cryoendolithus antarcticus</name>
    <dbReference type="NCBI Taxonomy" id="1507870"/>
    <lineage>
        <taxon>Eukaryota</taxon>
        <taxon>Fungi</taxon>
        <taxon>Dikarya</taxon>
        <taxon>Ascomycota</taxon>
        <taxon>Pezizomycotina</taxon>
        <taxon>Dothideomycetes</taxon>
        <taxon>Dothideomycetidae</taxon>
        <taxon>Cladosporiales</taxon>
        <taxon>Cladosporiaceae</taxon>
        <taxon>Cryoendolithus</taxon>
    </lineage>
</organism>
<protein>
    <recommendedName>
        <fullName evidence="3">F-box domain-containing protein</fullName>
    </recommendedName>
</protein>
<dbReference type="Proteomes" id="UP000192596">
    <property type="component" value="Unassembled WGS sequence"/>
</dbReference>
<keyword evidence="2" id="KW-1185">Reference proteome</keyword>
<comment type="caution">
    <text evidence="1">The sequence shown here is derived from an EMBL/GenBank/DDBJ whole genome shotgun (WGS) entry which is preliminary data.</text>
</comment>
<evidence type="ECO:0000313" key="1">
    <source>
        <dbReference type="EMBL" id="OQO10542.1"/>
    </source>
</evidence>
<reference evidence="2" key="1">
    <citation type="submission" date="2017-03" db="EMBL/GenBank/DDBJ databases">
        <title>Genomes of endolithic fungi from Antarctica.</title>
        <authorList>
            <person name="Coleine C."/>
            <person name="Masonjones S."/>
            <person name="Stajich J.E."/>
        </authorList>
    </citation>
    <scope>NUCLEOTIDE SEQUENCE [LARGE SCALE GENOMIC DNA]</scope>
    <source>
        <strain evidence="2">CCFEE 5527</strain>
    </source>
</reference>
<accession>A0A1V8TH42</accession>
<name>A0A1V8TH42_9PEZI</name>
<dbReference type="InParanoid" id="A0A1V8TH42"/>
<dbReference type="OrthoDB" id="3800738at2759"/>
<dbReference type="EMBL" id="NAJO01000008">
    <property type="protein sequence ID" value="OQO10542.1"/>
    <property type="molecule type" value="Genomic_DNA"/>
</dbReference>
<evidence type="ECO:0000313" key="2">
    <source>
        <dbReference type="Proteomes" id="UP000192596"/>
    </source>
</evidence>
<proteinExistence type="predicted"/>
<sequence>MEMPLAASTEAQLHDACDTALNIVELLEMVLLELPAINIYGVQRVSKLWQTARRTWRLRAQTDIHNCIHYRAIPEYAEQLESDISITSGTFNPLLQLALPPDFHICRVLTVALPTGEISMHSTTARFAAHVTVRKRGLWAESFVTDPPSMAFRVWRRLYQPTKDDYDQEGNMLGRWIIREQGVRIGDVLGVVESTIPEWRIDNMRIGIGALDPLVDLAGVWVERDERGEGSGH</sequence>
<evidence type="ECO:0008006" key="3">
    <source>
        <dbReference type="Google" id="ProtNLM"/>
    </source>
</evidence>
<gene>
    <name evidence="1" type="ORF">B0A48_03839</name>
</gene>
<dbReference type="AlphaFoldDB" id="A0A1V8TH42"/>